<feature type="non-terminal residue" evidence="2">
    <location>
        <position position="208"/>
    </location>
</feature>
<reference evidence="2" key="1">
    <citation type="submission" date="2021-02" db="EMBL/GenBank/DDBJ databases">
        <title>Comparative genomics reveals that relaxation of natural selection precedes convergent phenotypic evolution of cavefish.</title>
        <authorList>
            <person name="Peng Z."/>
        </authorList>
    </citation>
    <scope>NUCLEOTIDE SEQUENCE</scope>
    <source>
        <tissue evidence="2">Muscle</tissue>
    </source>
</reference>
<sequence length="208" mass="23013">AAEQDCSQWVGGASAEWGDVGGVKRNKSLSWFIPVSGTLRNGSDTTRQFWRHTKARNQLAQRKLENRKVLPSLTSPKTNAQPSKPMAARPMETVGFAVLPAHILASAMEEFPQQLPVPKCMARGRNRPRRRPRDARFKTQPVTFAEIAEVEEEGASPLEEERARRSFLQSLESLRKSTQTLHHSGSTQSCRTASAQASLDSSDSDSAQ</sequence>
<dbReference type="InterPro" id="IPR031521">
    <property type="entry name" value="DUF4695"/>
</dbReference>
<evidence type="ECO:0000313" key="3">
    <source>
        <dbReference type="Proteomes" id="UP001059041"/>
    </source>
</evidence>
<feature type="region of interest" description="Disordered" evidence="1">
    <location>
        <begin position="176"/>
        <end position="208"/>
    </location>
</feature>
<name>A0A9W7X1B3_TRIRA</name>
<dbReference type="Pfam" id="PF15766">
    <property type="entry name" value="DUF4695"/>
    <property type="match status" value="1"/>
</dbReference>
<dbReference type="AlphaFoldDB" id="A0A9W7X1B3"/>
<accession>A0A9W7X1B3</accession>
<comment type="caution">
    <text evidence="2">The sequence shown here is derived from an EMBL/GenBank/DDBJ whole genome shotgun (WGS) entry which is preliminary data.</text>
</comment>
<feature type="compositionally biased region" description="Low complexity" evidence="1">
    <location>
        <begin position="193"/>
        <end position="208"/>
    </location>
</feature>
<dbReference type="Proteomes" id="UP001059041">
    <property type="component" value="Linkage Group LG3"/>
</dbReference>
<protein>
    <submittedName>
        <fullName evidence="2">Uncharacterized protein</fullName>
    </submittedName>
</protein>
<dbReference type="EMBL" id="JAFHDT010000003">
    <property type="protein sequence ID" value="KAI7811938.1"/>
    <property type="molecule type" value="Genomic_DNA"/>
</dbReference>
<feature type="compositionally biased region" description="Polar residues" evidence="1">
    <location>
        <begin position="176"/>
        <end position="192"/>
    </location>
</feature>
<evidence type="ECO:0000313" key="2">
    <source>
        <dbReference type="EMBL" id="KAI7811938.1"/>
    </source>
</evidence>
<feature type="region of interest" description="Disordered" evidence="1">
    <location>
        <begin position="120"/>
        <end position="141"/>
    </location>
</feature>
<dbReference type="PANTHER" id="PTHR40250">
    <property type="entry name" value="CHROMOSOME 11 OPEN READING FRAME 96"/>
    <property type="match status" value="1"/>
</dbReference>
<proteinExistence type="predicted"/>
<keyword evidence="3" id="KW-1185">Reference proteome</keyword>
<feature type="compositionally biased region" description="Basic residues" evidence="1">
    <location>
        <begin position="122"/>
        <end position="133"/>
    </location>
</feature>
<organism evidence="2 3">
    <name type="scientific">Triplophysa rosa</name>
    <name type="common">Cave loach</name>
    <dbReference type="NCBI Taxonomy" id="992332"/>
    <lineage>
        <taxon>Eukaryota</taxon>
        <taxon>Metazoa</taxon>
        <taxon>Chordata</taxon>
        <taxon>Craniata</taxon>
        <taxon>Vertebrata</taxon>
        <taxon>Euteleostomi</taxon>
        <taxon>Actinopterygii</taxon>
        <taxon>Neopterygii</taxon>
        <taxon>Teleostei</taxon>
        <taxon>Ostariophysi</taxon>
        <taxon>Cypriniformes</taxon>
        <taxon>Nemacheilidae</taxon>
        <taxon>Triplophysa</taxon>
    </lineage>
</organism>
<dbReference type="PANTHER" id="PTHR40250:SF1">
    <property type="entry name" value="SI:CH1073-281M9.1"/>
    <property type="match status" value="1"/>
</dbReference>
<gene>
    <name evidence="2" type="ORF">IRJ41_022212</name>
</gene>
<evidence type="ECO:0000256" key="1">
    <source>
        <dbReference type="SAM" id="MobiDB-lite"/>
    </source>
</evidence>